<protein>
    <submittedName>
        <fullName evidence="4">PaaX family transcriptional regulator</fullName>
    </submittedName>
</protein>
<proteinExistence type="predicted"/>
<dbReference type="InterPro" id="IPR012906">
    <property type="entry name" value="PaaX-like_N"/>
</dbReference>
<dbReference type="Pfam" id="PF07848">
    <property type="entry name" value="PaaX"/>
    <property type="match status" value="1"/>
</dbReference>
<accession>A0A291HR02</accession>
<feature type="domain" description="Transcriptional repressor PaaX-like N-terminal" evidence="1">
    <location>
        <begin position="20"/>
        <end position="87"/>
    </location>
</feature>
<dbReference type="InterPro" id="IPR048846">
    <property type="entry name" value="PaaX-like_central"/>
</dbReference>
<dbReference type="KEGG" id="zdf:AN401_12580"/>
<evidence type="ECO:0000259" key="2">
    <source>
        <dbReference type="Pfam" id="PF08223"/>
    </source>
</evidence>
<organism evidence="4 5">
    <name type="scientific">Zobellella denitrificans</name>
    <dbReference type="NCBI Taxonomy" id="347534"/>
    <lineage>
        <taxon>Bacteria</taxon>
        <taxon>Pseudomonadati</taxon>
        <taxon>Pseudomonadota</taxon>
        <taxon>Gammaproteobacteria</taxon>
        <taxon>Aeromonadales</taxon>
        <taxon>Aeromonadaceae</taxon>
        <taxon>Zobellella</taxon>
    </lineage>
</organism>
<dbReference type="Pfam" id="PF08223">
    <property type="entry name" value="PaaX_C"/>
    <property type="match status" value="1"/>
</dbReference>
<sequence length="308" mass="34405">MDSRLSHFIQQALDYETVSGTSLIMTIFGDSLAHRGGGVSLASLIELVAGFGFGERFVRTSVFRLAKNDWLSSERIGRLSFYRVTDSSVHRFRQAEARIYGIGQRDWDGQWDLVLLSSVELEAKAQLRKELEWLGCAGIAPNLMAYPGLDQGKLRQLLLDLDMAEQVVVFRAQTPDLSLGVAPPLPRMVSVNWPLEDISQRYHEFLALYRPLLPLLEDGAGLDPAQAFQLRTLLIYHYRRVLLKDPNLPIGLLPAGWPGAAAQTLCANIYNLLYRAADEHLWATGRTAEGPLPPAGPAFYRRFGGLRQ</sequence>
<evidence type="ECO:0000313" key="5">
    <source>
        <dbReference type="Proteomes" id="UP000217763"/>
    </source>
</evidence>
<feature type="domain" description="Transcriptional repressor PaaX-like central Cas2-like" evidence="3">
    <location>
        <begin position="105"/>
        <end position="175"/>
    </location>
</feature>
<dbReference type="AlphaFoldDB" id="A0A291HR02"/>
<dbReference type="InterPro" id="IPR011965">
    <property type="entry name" value="PaaX_trns_reg"/>
</dbReference>
<dbReference type="EMBL" id="CP012621">
    <property type="protein sequence ID" value="ATG74583.1"/>
    <property type="molecule type" value="Genomic_DNA"/>
</dbReference>
<dbReference type="PANTHER" id="PTHR30319">
    <property type="entry name" value="PHENYLACETIC ACID REGULATOR-RELATED TRANSCRIPTIONAL REPRESSOR"/>
    <property type="match status" value="1"/>
</dbReference>
<evidence type="ECO:0000259" key="3">
    <source>
        <dbReference type="Pfam" id="PF20803"/>
    </source>
</evidence>
<reference evidence="5" key="1">
    <citation type="submission" date="2015-09" db="EMBL/GenBank/DDBJ databases">
        <authorList>
            <person name="Shao Z."/>
            <person name="Wang L."/>
        </authorList>
    </citation>
    <scope>NUCLEOTIDE SEQUENCE [LARGE SCALE GENOMIC DNA]</scope>
    <source>
        <strain evidence="5">F13-1</strain>
    </source>
</reference>
<dbReference type="NCBIfam" id="TIGR02277">
    <property type="entry name" value="PaaX_trns_reg"/>
    <property type="match status" value="1"/>
</dbReference>
<feature type="domain" description="Transcriptional repressor PaaX-like C-terminal" evidence="2">
    <location>
        <begin position="193"/>
        <end position="281"/>
    </location>
</feature>
<dbReference type="Gene3D" id="1.10.10.10">
    <property type="entry name" value="Winged helix-like DNA-binding domain superfamily/Winged helix DNA-binding domain"/>
    <property type="match status" value="1"/>
</dbReference>
<name>A0A291HR02_9GAMM</name>
<keyword evidence="5" id="KW-1185">Reference proteome</keyword>
<dbReference type="Pfam" id="PF20803">
    <property type="entry name" value="PaaX_M"/>
    <property type="match status" value="1"/>
</dbReference>
<gene>
    <name evidence="4" type="ORF">AN401_12580</name>
</gene>
<dbReference type="PANTHER" id="PTHR30319:SF1">
    <property type="entry name" value="TRANSCRIPTIONAL REPRESSOR PAAX"/>
    <property type="match status" value="1"/>
</dbReference>
<dbReference type="RefSeq" id="WP_096779573.1">
    <property type="nucleotide sequence ID" value="NZ_CP012621.1"/>
</dbReference>
<dbReference type="Gene3D" id="1.20.58.1460">
    <property type="match status" value="1"/>
</dbReference>
<dbReference type="GO" id="GO:0006351">
    <property type="term" value="P:DNA-templated transcription"/>
    <property type="evidence" value="ECO:0007669"/>
    <property type="project" value="InterPro"/>
</dbReference>
<dbReference type="InterPro" id="IPR036388">
    <property type="entry name" value="WH-like_DNA-bd_sf"/>
</dbReference>
<evidence type="ECO:0000259" key="1">
    <source>
        <dbReference type="Pfam" id="PF07848"/>
    </source>
</evidence>
<dbReference type="PIRSF" id="PIRSF020623">
    <property type="entry name" value="PaaX"/>
    <property type="match status" value="1"/>
</dbReference>
<dbReference type="Proteomes" id="UP000217763">
    <property type="component" value="Chromosome"/>
</dbReference>
<evidence type="ECO:0000313" key="4">
    <source>
        <dbReference type="EMBL" id="ATG74583.1"/>
    </source>
</evidence>
<dbReference type="InterPro" id="IPR013225">
    <property type="entry name" value="PaaX_C"/>
</dbReference>